<feature type="coiled-coil region" evidence="15">
    <location>
        <begin position="422"/>
        <end position="519"/>
    </location>
</feature>
<feature type="compositionally biased region" description="Polar residues" evidence="16">
    <location>
        <begin position="908"/>
        <end position="918"/>
    </location>
</feature>
<feature type="coiled-coil region" evidence="15">
    <location>
        <begin position="60"/>
        <end position="161"/>
    </location>
</feature>
<dbReference type="SUPFAM" id="SSF50978">
    <property type="entry name" value="WD40 repeat-like"/>
    <property type="match status" value="1"/>
</dbReference>
<feature type="region of interest" description="Disordered" evidence="16">
    <location>
        <begin position="599"/>
        <end position="632"/>
    </location>
</feature>
<reference evidence="19 20" key="1">
    <citation type="submission" date="2018-03" db="EMBL/GenBank/DDBJ databases">
        <title>Finding Nemo's genes: A chromosome-scale reference assembly of the genome of the orange clownfish Amphiprion percula.</title>
        <authorList>
            <person name="Lehmann R."/>
        </authorList>
    </citation>
    <scope>NUCLEOTIDE SEQUENCE</scope>
</reference>
<keyword evidence="6" id="KW-0007">Acetylation</keyword>
<dbReference type="Pfam" id="PF19056">
    <property type="entry name" value="WD40_2"/>
    <property type="match status" value="1"/>
</dbReference>
<keyword evidence="9" id="KW-0458">Lysosome</keyword>
<evidence type="ECO:0000256" key="16">
    <source>
        <dbReference type="SAM" id="MobiDB-lite"/>
    </source>
</evidence>
<dbReference type="GO" id="GO:0005078">
    <property type="term" value="F:MAP-kinase scaffold activity"/>
    <property type="evidence" value="ECO:0007669"/>
    <property type="project" value="InterPro"/>
</dbReference>
<feature type="compositionally biased region" description="Low complexity" evidence="16">
    <location>
        <begin position="857"/>
        <end position="876"/>
    </location>
</feature>
<evidence type="ECO:0000256" key="5">
    <source>
        <dbReference type="ARBA" id="ARBA00022553"/>
    </source>
</evidence>
<dbReference type="GO" id="GO:0008432">
    <property type="term" value="F:JUN kinase binding"/>
    <property type="evidence" value="ECO:0007669"/>
    <property type="project" value="TreeGrafter"/>
</dbReference>
<dbReference type="GO" id="GO:0030159">
    <property type="term" value="F:signaling receptor complex adaptor activity"/>
    <property type="evidence" value="ECO:0007669"/>
    <property type="project" value="TreeGrafter"/>
</dbReference>
<keyword evidence="4" id="KW-0963">Cytoplasm</keyword>
<feature type="compositionally biased region" description="Low complexity" evidence="16">
    <location>
        <begin position="807"/>
        <end position="816"/>
    </location>
</feature>
<dbReference type="InterPro" id="IPR034744">
    <property type="entry name" value="RH2"/>
</dbReference>
<evidence type="ECO:0000256" key="12">
    <source>
        <dbReference type="ARBA" id="ARBA00075367"/>
    </source>
</evidence>
<feature type="compositionally biased region" description="Low complexity" evidence="16">
    <location>
        <begin position="1228"/>
        <end position="1238"/>
    </location>
</feature>
<feature type="compositionally biased region" description="Basic and acidic residues" evidence="16">
    <location>
        <begin position="250"/>
        <end position="261"/>
    </location>
</feature>
<feature type="compositionally biased region" description="Basic and acidic residues" evidence="16">
    <location>
        <begin position="709"/>
        <end position="721"/>
    </location>
</feature>
<evidence type="ECO:0000256" key="9">
    <source>
        <dbReference type="ARBA" id="ARBA00023228"/>
    </source>
</evidence>
<dbReference type="InterPro" id="IPR036322">
    <property type="entry name" value="WD40_repeat_dom_sf"/>
</dbReference>
<dbReference type="Gene3D" id="2.130.10.10">
    <property type="entry name" value="YVTN repeat-like/Quinoprotein amine dehydrogenase"/>
    <property type="match status" value="1"/>
</dbReference>
<evidence type="ECO:0000313" key="20">
    <source>
        <dbReference type="Proteomes" id="UP000265080"/>
    </source>
</evidence>
<dbReference type="GO" id="GO:0005765">
    <property type="term" value="C:lysosomal membrane"/>
    <property type="evidence" value="ECO:0007669"/>
    <property type="project" value="UniProtKB-SubCell"/>
</dbReference>
<evidence type="ECO:0000256" key="13">
    <source>
        <dbReference type="ARBA" id="ARBA00077184"/>
    </source>
</evidence>
<feature type="region of interest" description="Disordered" evidence="16">
    <location>
        <begin position="204"/>
        <end position="311"/>
    </location>
</feature>
<dbReference type="Gene3D" id="1.20.5.1000">
    <property type="entry name" value="arf6 gtpase in complex with a specific effector, jip4"/>
    <property type="match status" value="1"/>
</dbReference>
<dbReference type="FunFam" id="1.20.5.1000:FF:000001">
    <property type="entry name" value="C-Jun-amino-terminal kinase-interacting protein 3 isoform X2"/>
    <property type="match status" value="1"/>
</dbReference>
<sequence length="1294" mass="143064">MELEDGVVYQDDPGTSAMMSERVSGLANSIYREFERLIGKYDEDVVKELMPLVVAVLENLDSVFAENQEHEVELELLKEDNEQLITQYEREKALRKHAEEKFIEFEDTHEQEKKDLQNHVDRMESHSRQLELKIKNYADQIGRLEERELELKKEYNSLHQRHTEMIHNYMEHVERIKMQQISETSESSTVSRVRRERPLSLGIFPSSGGASLLIPDPQTRAETPGTEGWRFTDSSQPRSNTSLKQLDFVDPLKEREGKRAQDSTWGNSLADDCKDELSDFTGSKSATPMSTTASDMEREDGNSKSTEVQAAPGTRSISVGLPENEDSSDVQDIIESTPELDMDLIGYKPCSTPTKGIENMAFDRNTDSLFEELSSAGTGLIGDVDEGADLLVEYSGMGREVENLIQENSQLLETKNALNVVNKDLILKVDELTCEKEMLQGELEAVLQAKTKLEDKTRDLEEELKKVRVEMEEVKQKTKDEEDSDVPTAQRKRFTRVEMARVLMERNQYKERLMELQEAVRWTEMIRASRENPTLTEKKKSSIWQFFSRLFSSSSSSPAIKKVESQSNVKYNSPGGMVKRSSTFSQFPTEKSKTFDFLNEDKEQCSSPSRKEQKRAQYRQMKAHMQKEDGRVTAHGWSLPSKYKVANGGQVENKMNLPVPVYLRPLDQKDASMKLWCAAGVNLSGGRTSPSELSKQTKGSQSSLDQLEQENKDQEKEKELTVQDEVSSRVWVCTSTHSSTKVMVLDASQPSDLLDSFYACNTHVVCIASVPGALDSDYPAGEEVPKDLEASQGDGVSLAGSVASVASVGSTGSDGAMAAEGATAVPQTAASGVTDQPTEHSAISSSVELSRETSPTEDVVPTAEEATEATEANAGVGEEGEEDQGADQNQPGIYTEHVFTDPLGVGPTDSSPAQTQRGSGPDGEASLPEDSDPSEGEALRMSSALPTMWLGAQNGCLYVHSSVARWRKCLHAIKLKDSILSIVHVKGRVLVALADGSLAIFHRGIDSQWDLTNYHLLDLGRPHHSIRCMTVVHDKVWCGYRNKIYVIQPKAMRIEKSFDAHPRKESQVRQLAWVGDGIWVSIRLDSTLRLFHAHTYQHLQDVDIEPYVSKMLGTGKLGFSFVRITALVVSCNRLWVGTGNGVIISIPLSEANKTTGNVPNWPGSAVRVYTDDASDCAMPGSSVPYCSMAHAQLCFHGHRDAVKFFVTVPGQAMPPPGSADSGSDDPPSESSDTTTSEPKTCLVMSGGEGYIDFRMGDDGGELDGLSEPTASQQSAPSKAERSHLIVWQVTASLD</sequence>
<evidence type="ECO:0000256" key="8">
    <source>
        <dbReference type="ARBA" id="ARBA00023136"/>
    </source>
</evidence>
<dbReference type="GO" id="GO:0005829">
    <property type="term" value="C:cytosol"/>
    <property type="evidence" value="ECO:0007669"/>
    <property type="project" value="UniProtKB-ARBA"/>
</dbReference>
<feature type="region of interest" description="Disordered" evidence="16">
    <location>
        <begin position="807"/>
        <end position="938"/>
    </location>
</feature>
<evidence type="ECO:0000256" key="1">
    <source>
        <dbReference type="ARBA" id="ARBA00004556"/>
    </source>
</evidence>
<evidence type="ECO:0000256" key="14">
    <source>
        <dbReference type="ARBA" id="ARBA00078388"/>
    </source>
</evidence>
<evidence type="ECO:0000256" key="6">
    <source>
        <dbReference type="ARBA" id="ARBA00022990"/>
    </source>
</evidence>
<evidence type="ECO:0000256" key="4">
    <source>
        <dbReference type="ARBA" id="ARBA00022490"/>
    </source>
</evidence>
<dbReference type="GeneTree" id="ENSGT00940000153496"/>
<organism evidence="19 20">
    <name type="scientific">Amphiprion percula</name>
    <name type="common">Orange clownfish</name>
    <name type="synonym">Lutjanus percula</name>
    <dbReference type="NCBI Taxonomy" id="161767"/>
    <lineage>
        <taxon>Eukaryota</taxon>
        <taxon>Metazoa</taxon>
        <taxon>Chordata</taxon>
        <taxon>Craniata</taxon>
        <taxon>Vertebrata</taxon>
        <taxon>Euteleostomi</taxon>
        <taxon>Actinopterygii</taxon>
        <taxon>Neopterygii</taxon>
        <taxon>Teleostei</taxon>
        <taxon>Neoteleostei</taxon>
        <taxon>Acanthomorphata</taxon>
        <taxon>Ovalentaria</taxon>
        <taxon>Pomacentridae</taxon>
        <taxon>Amphiprion</taxon>
    </lineage>
</organism>
<evidence type="ECO:0000256" key="11">
    <source>
        <dbReference type="ARBA" id="ARBA00071160"/>
    </source>
</evidence>
<dbReference type="FunFam" id="1.20.58.1770:FF:000001">
    <property type="entry name" value="C-Jun-amino-terminal kinase-interacting protein 3 isoform X1"/>
    <property type="match status" value="1"/>
</dbReference>
<evidence type="ECO:0000259" key="18">
    <source>
        <dbReference type="PROSITE" id="PS51777"/>
    </source>
</evidence>
<feature type="compositionally biased region" description="Polar residues" evidence="16">
    <location>
        <begin position="825"/>
        <end position="848"/>
    </location>
</feature>
<evidence type="ECO:0000256" key="15">
    <source>
        <dbReference type="SAM" id="Coils"/>
    </source>
</evidence>
<reference evidence="19" key="3">
    <citation type="submission" date="2025-09" db="UniProtKB">
        <authorList>
            <consortium name="Ensembl"/>
        </authorList>
    </citation>
    <scope>IDENTIFICATION</scope>
</reference>
<dbReference type="InterPro" id="IPR032486">
    <property type="entry name" value="JIP_LZII"/>
</dbReference>
<reference evidence="19" key="2">
    <citation type="submission" date="2025-08" db="UniProtKB">
        <authorList>
            <consortium name="Ensembl"/>
        </authorList>
    </citation>
    <scope>IDENTIFICATION</scope>
</reference>
<dbReference type="OMA" id="EGWRFAD"/>
<dbReference type="Proteomes" id="UP000265080">
    <property type="component" value="Chromosome 14"/>
</dbReference>
<feature type="domain" description="RH1" evidence="17">
    <location>
        <begin position="6"/>
        <end position="94"/>
    </location>
</feature>
<protein>
    <recommendedName>
        <fullName evidence="11">C-Jun-amino-terminal kinase-interacting protein 4</fullName>
    </recommendedName>
    <alternativeName>
        <fullName evidence="13">JNK-associated leucine-zipper protein</fullName>
    </alternativeName>
    <alternativeName>
        <fullName evidence="14">Mitogen-activated protein kinase 8-interacting protein 4</fullName>
    </alternativeName>
    <alternativeName>
        <fullName evidence="12">Sperm-associated antigen 9</fullName>
    </alternativeName>
</protein>
<dbReference type="InterPro" id="IPR015943">
    <property type="entry name" value="WD40/YVTN_repeat-like_dom_sf"/>
</dbReference>
<proteinExistence type="inferred from homology"/>
<evidence type="ECO:0000256" key="7">
    <source>
        <dbReference type="ARBA" id="ARBA00023054"/>
    </source>
</evidence>
<evidence type="ECO:0000256" key="10">
    <source>
        <dbReference type="ARBA" id="ARBA00056878"/>
    </source>
</evidence>
<accession>A0A3P8SH76</accession>
<comment type="similarity">
    <text evidence="3">Belongs to the JIP scaffold family.</text>
</comment>
<dbReference type="Pfam" id="PF09744">
    <property type="entry name" value="RH1"/>
    <property type="match status" value="1"/>
</dbReference>
<dbReference type="GO" id="GO:0048471">
    <property type="term" value="C:perinuclear region of cytoplasm"/>
    <property type="evidence" value="ECO:0007669"/>
    <property type="project" value="UniProtKB-SubCell"/>
</dbReference>
<feature type="domain" description="RH2" evidence="18">
    <location>
        <begin position="491"/>
        <end position="562"/>
    </location>
</feature>
<name>A0A3P8SH76_AMPPE</name>
<dbReference type="PROSITE" id="PS51777">
    <property type="entry name" value="RH2"/>
    <property type="match status" value="1"/>
</dbReference>
<comment type="function">
    <text evidence="10">The JNK-interacting protein (JIP) group of scaffold proteins selectively mediates JNK signaling by aggregating specific components of the MAPK cascade to form a functional JNK signaling module. Regulates lysosomal positioning by acting as an adapter protein which links PIP4P1-positive lysosomes to the dynein-dynactin complex. Assists PIKFYVE selective functionality in microtubule-based endosome-to-TGN trafficking.</text>
</comment>
<keyword evidence="5" id="KW-0597">Phosphoprotein</keyword>
<dbReference type="PROSITE" id="PS51776">
    <property type="entry name" value="RH1"/>
    <property type="match status" value="1"/>
</dbReference>
<dbReference type="Gene3D" id="1.20.58.1770">
    <property type="match status" value="1"/>
</dbReference>
<feature type="region of interest" description="Disordered" evidence="16">
    <location>
        <begin position="686"/>
        <end position="721"/>
    </location>
</feature>
<keyword evidence="7 15" id="KW-0175">Coiled coil</keyword>
<evidence type="ECO:0000313" key="19">
    <source>
        <dbReference type="Ensembl" id="ENSAPEP00000011487.1"/>
    </source>
</evidence>
<dbReference type="Pfam" id="PF16471">
    <property type="entry name" value="JIP_LZII"/>
    <property type="match status" value="1"/>
</dbReference>
<evidence type="ECO:0000256" key="3">
    <source>
        <dbReference type="ARBA" id="ARBA00009866"/>
    </source>
</evidence>
<dbReference type="GO" id="GO:0016192">
    <property type="term" value="P:vesicle-mediated transport"/>
    <property type="evidence" value="ECO:0007669"/>
    <property type="project" value="TreeGrafter"/>
</dbReference>
<dbReference type="FunFam" id="2.130.10.10:FF:000700">
    <property type="entry name" value="Sperm-associated antigen 9a"/>
    <property type="match status" value="1"/>
</dbReference>
<dbReference type="GO" id="GO:0019894">
    <property type="term" value="F:kinesin binding"/>
    <property type="evidence" value="ECO:0007669"/>
    <property type="project" value="TreeGrafter"/>
</dbReference>
<keyword evidence="8" id="KW-0472">Membrane</keyword>
<feature type="compositionally biased region" description="Basic and acidic residues" evidence="16">
    <location>
        <begin position="599"/>
        <end position="615"/>
    </location>
</feature>
<dbReference type="PANTHER" id="PTHR13886:SF2">
    <property type="entry name" value="C-JUN-AMINO-TERMINAL KINASE-INTERACTING PROTEIN 4"/>
    <property type="match status" value="1"/>
</dbReference>
<feature type="region of interest" description="Disordered" evidence="16">
    <location>
        <begin position="1209"/>
        <end position="1282"/>
    </location>
</feature>
<feature type="compositionally biased region" description="Polar residues" evidence="16">
    <location>
        <begin position="686"/>
        <end position="703"/>
    </location>
</feature>
<dbReference type="InterPro" id="IPR039911">
    <property type="entry name" value="JIP3/JIP4"/>
</dbReference>
<feature type="compositionally biased region" description="Polar residues" evidence="16">
    <location>
        <begin position="232"/>
        <end position="244"/>
    </location>
</feature>
<comment type="subcellular location">
    <subcellularLocation>
        <location evidence="1">Cytoplasm</location>
        <location evidence="1">Perinuclear region</location>
    </subcellularLocation>
    <subcellularLocation>
        <location evidence="2">Lysosome membrane</location>
    </subcellularLocation>
</comment>
<evidence type="ECO:0000259" key="17">
    <source>
        <dbReference type="PROSITE" id="PS51776"/>
    </source>
</evidence>
<dbReference type="PANTHER" id="PTHR13886">
    <property type="entry name" value="JNK/SAPK-ASSOCIATED PROTEIN"/>
    <property type="match status" value="1"/>
</dbReference>
<dbReference type="Ensembl" id="ENSAPET00000011797.1">
    <property type="protein sequence ID" value="ENSAPEP00000011487.1"/>
    <property type="gene ID" value="ENSAPEG00000008205.1"/>
</dbReference>
<feature type="compositionally biased region" description="Polar residues" evidence="16">
    <location>
        <begin position="280"/>
        <end position="294"/>
    </location>
</feature>
<keyword evidence="20" id="KW-1185">Reference proteome</keyword>
<dbReference type="InterPro" id="IPR034743">
    <property type="entry name" value="RH1"/>
</dbReference>
<evidence type="ECO:0000256" key="2">
    <source>
        <dbReference type="ARBA" id="ARBA00004656"/>
    </source>
</evidence>